<keyword evidence="9" id="KW-0961">Cell wall biogenesis/degradation</keyword>
<dbReference type="Pfam" id="PF00275">
    <property type="entry name" value="EPSP_synthase"/>
    <property type="match status" value="1"/>
</dbReference>
<dbReference type="RefSeq" id="WP_380226864.1">
    <property type="nucleotide sequence ID" value="NZ_JBHSOF010000024.1"/>
</dbReference>
<evidence type="ECO:0000256" key="4">
    <source>
        <dbReference type="ARBA" id="ARBA00022618"/>
    </source>
</evidence>
<evidence type="ECO:0000256" key="1">
    <source>
        <dbReference type="ARBA" id="ARBA00004496"/>
    </source>
</evidence>
<dbReference type="SUPFAM" id="SSF55205">
    <property type="entry name" value="EPT/RTPC-like"/>
    <property type="match status" value="1"/>
</dbReference>
<dbReference type="EMBL" id="JBHSOF010000024">
    <property type="protein sequence ID" value="MFC5665179.1"/>
    <property type="molecule type" value="Genomic_DNA"/>
</dbReference>
<comment type="subcellular location">
    <subcellularLocation>
        <location evidence="1">Cytoplasm</location>
    </subcellularLocation>
</comment>
<evidence type="ECO:0000256" key="12">
    <source>
        <dbReference type="ARBA" id="ARBA00039108"/>
    </source>
</evidence>
<keyword evidence="19" id="KW-1185">Reference proteome</keyword>
<dbReference type="InterPro" id="IPR050068">
    <property type="entry name" value="MurA_subfamily"/>
</dbReference>
<comment type="caution">
    <text evidence="18">The sequence shown here is derived from an EMBL/GenBank/DDBJ whole genome shotgun (WGS) entry which is preliminary data.</text>
</comment>
<gene>
    <name evidence="18" type="ORF">ACFP3U_19600</name>
</gene>
<evidence type="ECO:0000256" key="7">
    <source>
        <dbReference type="ARBA" id="ARBA00022984"/>
    </source>
</evidence>
<comment type="function">
    <text evidence="10">Cell wall formation. Adds enolpyruvyl to UDP-N-acetylglucosamine.</text>
</comment>
<dbReference type="InterPro" id="IPR001986">
    <property type="entry name" value="Enolpyruvate_Tfrase_dom"/>
</dbReference>
<dbReference type="PANTHER" id="PTHR43783:SF1">
    <property type="entry name" value="UDP-N-ACETYLGLUCOSAMINE 1-CARBOXYVINYLTRANSFERASE"/>
    <property type="match status" value="1"/>
</dbReference>
<keyword evidence="3" id="KW-0963">Cytoplasm</keyword>
<evidence type="ECO:0000256" key="15">
    <source>
        <dbReference type="ARBA" id="ARBA00042842"/>
    </source>
</evidence>
<keyword evidence="7" id="KW-0573">Peptidoglycan synthesis</keyword>
<proteinExistence type="inferred from homology"/>
<evidence type="ECO:0000313" key="18">
    <source>
        <dbReference type="EMBL" id="MFC5665179.1"/>
    </source>
</evidence>
<evidence type="ECO:0000256" key="2">
    <source>
        <dbReference type="ARBA" id="ARBA00004752"/>
    </source>
</evidence>
<evidence type="ECO:0000256" key="16">
    <source>
        <dbReference type="ARBA" id="ARBA00047527"/>
    </source>
</evidence>
<evidence type="ECO:0000256" key="11">
    <source>
        <dbReference type="ARBA" id="ARBA00038367"/>
    </source>
</evidence>
<evidence type="ECO:0000256" key="8">
    <source>
        <dbReference type="ARBA" id="ARBA00023306"/>
    </source>
</evidence>
<feature type="domain" description="Enolpyruvate transferase" evidence="17">
    <location>
        <begin position="17"/>
        <end position="434"/>
    </location>
</feature>
<name>A0ABW0X847_9ACTN</name>
<sequence>MSSLSPTNPSTTALSVRRSRPLTGAIRVDGSKNAALPLIAAAAVTGRTVRVERIPRSTDVQVMLALLQEMGYVLTKPVSSSDGLQPPEADKVDVTAPSHPNHAPDLRAAATIRASYYLVPALLQASGRASMPWPGGCSIGDRGMDQHFKVYEQFGDKVRIREDGYEIRRAAGPVEKVTVDLPFRSRGASVAAVLRAAVADCPLTLRNPNTSPEFSAVLAALGTTGWEVCPGTDLIRLTPPVARPDTPLIWEIPGDKIEAATLACAVAATGGRGRVEGIVEADVGPVVALLRGLGILVESQADAMHVQADPRTFTGRPLRAVASLDPAGLDADFEPPLMALALGMPGAHLFSDAINPGRHGNLLAQFGRLGATIEPLTPTECRLTGPQRLTGATVEATDIRTGSALLIAALTAHGTTMLRGLNQLRRGHADLPAKLRSLGADITEVSR</sequence>
<comment type="catalytic activity">
    <reaction evidence="16">
        <text>phosphoenolpyruvate + UDP-N-acetyl-alpha-D-glucosamine = UDP-N-acetyl-3-O-(1-carboxyvinyl)-alpha-D-glucosamine + phosphate</text>
        <dbReference type="Rhea" id="RHEA:18681"/>
        <dbReference type="ChEBI" id="CHEBI:43474"/>
        <dbReference type="ChEBI" id="CHEBI:57705"/>
        <dbReference type="ChEBI" id="CHEBI:58702"/>
        <dbReference type="ChEBI" id="CHEBI:68483"/>
        <dbReference type="EC" id="2.5.1.7"/>
    </reaction>
</comment>
<keyword evidence="8" id="KW-0131">Cell cycle</keyword>
<dbReference type="InterPro" id="IPR036968">
    <property type="entry name" value="Enolpyruvate_Tfrase_sf"/>
</dbReference>
<keyword evidence="4" id="KW-0132">Cell division</keyword>
<evidence type="ECO:0000259" key="17">
    <source>
        <dbReference type="Pfam" id="PF00275"/>
    </source>
</evidence>
<keyword evidence="6" id="KW-0133">Cell shape</keyword>
<evidence type="ECO:0000256" key="13">
    <source>
        <dbReference type="ARBA" id="ARBA00039754"/>
    </source>
</evidence>
<dbReference type="InterPro" id="IPR013792">
    <property type="entry name" value="RNA3'P_cycl/enolpyr_Trfase_a/b"/>
</dbReference>
<evidence type="ECO:0000313" key="19">
    <source>
        <dbReference type="Proteomes" id="UP001595975"/>
    </source>
</evidence>
<comment type="similarity">
    <text evidence="11">Belongs to the EPSP synthase family. MurA subfamily.</text>
</comment>
<reference evidence="19" key="1">
    <citation type="journal article" date="2019" name="Int. J. Syst. Evol. Microbiol.">
        <title>The Global Catalogue of Microorganisms (GCM) 10K type strain sequencing project: providing services to taxonomists for standard genome sequencing and annotation.</title>
        <authorList>
            <consortium name="The Broad Institute Genomics Platform"/>
            <consortium name="The Broad Institute Genome Sequencing Center for Infectious Disease"/>
            <person name="Wu L."/>
            <person name="Ma J."/>
        </authorList>
    </citation>
    <scope>NUCLEOTIDE SEQUENCE [LARGE SCALE GENOMIC DNA]</scope>
    <source>
        <strain evidence="19">CGMCC 4.1437</strain>
    </source>
</reference>
<evidence type="ECO:0000256" key="6">
    <source>
        <dbReference type="ARBA" id="ARBA00022960"/>
    </source>
</evidence>
<keyword evidence="5" id="KW-0808">Transferase</keyword>
<accession>A0ABW0X847</accession>
<evidence type="ECO:0000256" key="10">
    <source>
        <dbReference type="ARBA" id="ARBA00037534"/>
    </source>
</evidence>
<dbReference type="EC" id="2.5.1.7" evidence="12"/>
<organism evidence="18 19">
    <name type="scientific">Kitasatospora misakiensis</name>
    <dbReference type="NCBI Taxonomy" id="67330"/>
    <lineage>
        <taxon>Bacteria</taxon>
        <taxon>Bacillati</taxon>
        <taxon>Actinomycetota</taxon>
        <taxon>Actinomycetes</taxon>
        <taxon>Kitasatosporales</taxon>
        <taxon>Streptomycetaceae</taxon>
        <taxon>Kitasatospora</taxon>
    </lineage>
</organism>
<evidence type="ECO:0000256" key="5">
    <source>
        <dbReference type="ARBA" id="ARBA00022679"/>
    </source>
</evidence>
<evidence type="ECO:0000256" key="3">
    <source>
        <dbReference type="ARBA" id="ARBA00022490"/>
    </source>
</evidence>
<dbReference type="PANTHER" id="PTHR43783">
    <property type="entry name" value="UDP-N-ACETYLGLUCOSAMINE 1-CARBOXYVINYLTRANSFERASE"/>
    <property type="match status" value="1"/>
</dbReference>
<dbReference type="Gene3D" id="3.65.10.10">
    <property type="entry name" value="Enolpyruvate transferase domain"/>
    <property type="match status" value="2"/>
</dbReference>
<protein>
    <recommendedName>
        <fullName evidence="13">UDP-N-acetylglucosamine 1-carboxyvinyltransferase</fullName>
        <ecNumber evidence="12">2.5.1.7</ecNumber>
    </recommendedName>
    <alternativeName>
        <fullName evidence="14">Enoylpyruvate transferase</fullName>
    </alternativeName>
    <alternativeName>
        <fullName evidence="15">UDP-N-acetylglucosamine enolpyruvyl transferase</fullName>
    </alternativeName>
</protein>
<comment type="pathway">
    <text evidence="2">Cell wall biogenesis; peptidoglycan biosynthesis.</text>
</comment>
<dbReference type="Proteomes" id="UP001595975">
    <property type="component" value="Unassembled WGS sequence"/>
</dbReference>
<evidence type="ECO:0000256" key="14">
    <source>
        <dbReference type="ARBA" id="ARBA00042443"/>
    </source>
</evidence>
<evidence type="ECO:0000256" key="9">
    <source>
        <dbReference type="ARBA" id="ARBA00023316"/>
    </source>
</evidence>